<keyword evidence="6 12" id="KW-0067">ATP-binding</keyword>
<dbReference type="GO" id="GO:0016887">
    <property type="term" value="F:ATP hydrolysis activity"/>
    <property type="evidence" value="ECO:0007669"/>
    <property type="project" value="InterPro"/>
</dbReference>
<feature type="transmembrane region" description="Helical" evidence="10">
    <location>
        <begin position="280"/>
        <end position="299"/>
    </location>
</feature>
<dbReference type="GO" id="GO:0015421">
    <property type="term" value="F:ABC-type oligopeptide transporter activity"/>
    <property type="evidence" value="ECO:0007669"/>
    <property type="project" value="TreeGrafter"/>
</dbReference>
<feature type="domain" description="ABC transmembrane type-1" evidence="11">
    <location>
        <begin position="48"/>
        <end position="336"/>
    </location>
</feature>
<organism evidence="12 13">
    <name type="scientific">Candidatus Caccosoma faecigallinarum</name>
    <dbReference type="NCBI Taxonomy" id="2840720"/>
    <lineage>
        <taxon>Bacteria</taxon>
        <taxon>Bacillati</taxon>
        <taxon>Bacillota</taxon>
        <taxon>Bacillota incertae sedis</taxon>
        <taxon>Candidatus Caccosoma</taxon>
    </lineage>
</organism>
<feature type="transmembrane region" description="Helical" evidence="10">
    <location>
        <begin position="90"/>
        <end position="110"/>
    </location>
</feature>
<dbReference type="Gene3D" id="3.40.50.300">
    <property type="entry name" value="P-loop containing nucleotide triphosphate hydrolases"/>
    <property type="match status" value="1"/>
</dbReference>
<dbReference type="CDD" id="cd18547">
    <property type="entry name" value="ABC_6TM_Tm288_like"/>
    <property type="match status" value="1"/>
</dbReference>
<keyword evidence="3" id="KW-1003">Cell membrane</keyword>
<reference evidence="12" key="2">
    <citation type="journal article" date="2021" name="PeerJ">
        <title>Extensive microbial diversity within the chicken gut microbiome revealed by metagenomics and culture.</title>
        <authorList>
            <person name="Gilroy R."/>
            <person name="Ravi A."/>
            <person name="Getino M."/>
            <person name="Pursley I."/>
            <person name="Horton D.L."/>
            <person name="Alikhan N.F."/>
            <person name="Baker D."/>
            <person name="Gharbi K."/>
            <person name="Hall N."/>
            <person name="Watson M."/>
            <person name="Adriaenssens E.M."/>
            <person name="Foster-Nyarko E."/>
            <person name="Jarju S."/>
            <person name="Secka A."/>
            <person name="Antonio M."/>
            <person name="Oren A."/>
            <person name="Chaudhuri R.R."/>
            <person name="La Ragione R."/>
            <person name="Hildebrand F."/>
            <person name="Pallen M.J."/>
        </authorList>
    </citation>
    <scope>NUCLEOTIDE SEQUENCE</scope>
    <source>
        <strain evidence="12">14508</strain>
    </source>
</reference>
<evidence type="ECO:0000256" key="5">
    <source>
        <dbReference type="ARBA" id="ARBA00022741"/>
    </source>
</evidence>
<dbReference type="PANTHER" id="PTHR43394">
    <property type="entry name" value="ATP-DEPENDENT PERMEASE MDL1, MITOCHONDRIAL"/>
    <property type="match status" value="1"/>
</dbReference>
<evidence type="ECO:0000256" key="10">
    <source>
        <dbReference type="SAM" id="Phobius"/>
    </source>
</evidence>
<dbReference type="SUPFAM" id="SSF90123">
    <property type="entry name" value="ABC transporter transmembrane region"/>
    <property type="match status" value="1"/>
</dbReference>
<dbReference type="InterPro" id="IPR027417">
    <property type="entry name" value="P-loop_NTPase"/>
</dbReference>
<evidence type="ECO:0000313" key="12">
    <source>
        <dbReference type="EMBL" id="HIT17905.1"/>
    </source>
</evidence>
<dbReference type="InterPro" id="IPR036640">
    <property type="entry name" value="ABC1_TM_sf"/>
</dbReference>
<gene>
    <name evidence="12" type="ORF">IAD04_06005</name>
</gene>
<dbReference type="PROSITE" id="PS50929">
    <property type="entry name" value="ABC_TM1F"/>
    <property type="match status" value="1"/>
</dbReference>
<dbReference type="Gene3D" id="1.20.1560.10">
    <property type="entry name" value="ABC transporter type 1, transmembrane domain"/>
    <property type="match status" value="1"/>
</dbReference>
<evidence type="ECO:0000256" key="6">
    <source>
        <dbReference type="ARBA" id="ARBA00022840"/>
    </source>
</evidence>
<dbReference type="Pfam" id="PF00664">
    <property type="entry name" value="ABC_membrane"/>
    <property type="match status" value="1"/>
</dbReference>
<feature type="transmembrane region" description="Helical" evidence="10">
    <location>
        <begin position="169"/>
        <end position="187"/>
    </location>
</feature>
<feature type="transmembrane region" description="Helical" evidence="10">
    <location>
        <begin position="43"/>
        <end position="64"/>
    </location>
</feature>
<comment type="caution">
    <text evidence="12">The sequence shown here is derived from an EMBL/GenBank/DDBJ whole genome shotgun (WGS) entry which is preliminary data.</text>
</comment>
<dbReference type="AlphaFoldDB" id="A0A9D1KB36"/>
<keyword evidence="4 10" id="KW-0812">Transmembrane</keyword>
<evidence type="ECO:0000259" key="11">
    <source>
        <dbReference type="PROSITE" id="PS50929"/>
    </source>
</evidence>
<feature type="transmembrane region" description="Helical" evidence="10">
    <location>
        <begin position="193"/>
        <end position="212"/>
    </location>
</feature>
<protein>
    <submittedName>
        <fullName evidence="12">ABC transporter ATP-binding protein</fullName>
    </submittedName>
</protein>
<keyword evidence="8 10" id="KW-0472">Membrane</keyword>
<dbReference type="GO" id="GO:0005524">
    <property type="term" value="F:ATP binding"/>
    <property type="evidence" value="ECO:0007669"/>
    <property type="project" value="UniProtKB-KW"/>
</dbReference>
<keyword evidence="2" id="KW-0813">Transport</keyword>
<dbReference type="Proteomes" id="UP000886893">
    <property type="component" value="Unassembled WGS sequence"/>
</dbReference>
<dbReference type="PANTHER" id="PTHR43394:SF1">
    <property type="entry name" value="ATP-BINDING CASSETTE SUB-FAMILY B MEMBER 10, MITOCHONDRIAL"/>
    <property type="match status" value="1"/>
</dbReference>
<comment type="subcellular location">
    <subcellularLocation>
        <location evidence="1">Cell membrane</location>
        <topology evidence="1">Multi-pass membrane protein</topology>
    </subcellularLocation>
</comment>
<dbReference type="InterPro" id="IPR039421">
    <property type="entry name" value="Type_1_exporter"/>
</dbReference>
<evidence type="ECO:0000256" key="4">
    <source>
        <dbReference type="ARBA" id="ARBA00022692"/>
    </source>
</evidence>
<dbReference type="FunFam" id="1.20.1560.10:FF:000011">
    <property type="entry name" value="Multidrug ABC transporter ATP-binding protein"/>
    <property type="match status" value="1"/>
</dbReference>
<dbReference type="EMBL" id="DVKI01000191">
    <property type="protein sequence ID" value="HIT17905.1"/>
    <property type="molecule type" value="Genomic_DNA"/>
</dbReference>
<name>A0A9D1KB36_9FIRM</name>
<dbReference type="SUPFAM" id="SSF52540">
    <property type="entry name" value="P-loop containing nucleoside triphosphate hydrolases"/>
    <property type="match status" value="1"/>
</dbReference>
<evidence type="ECO:0000256" key="3">
    <source>
        <dbReference type="ARBA" id="ARBA00022475"/>
    </source>
</evidence>
<dbReference type="GO" id="GO:0005886">
    <property type="term" value="C:plasma membrane"/>
    <property type="evidence" value="ECO:0007669"/>
    <property type="project" value="UniProtKB-SubCell"/>
</dbReference>
<evidence type="ECO:0000256" key="9">
    <source>
        <dbReference type="SAM" id="MobiDB-lite"/>
    </source>
</evidence>
<keyword evidence="7 10" id="KW-1133">Transmembrane helix</keyword>
<evidence type="ECO:0000256" key="8">
    <source>
        <dbReference type="ARBA" id="ARBA00023136"/>
    </source>
</evidence>
<reference evidence="12" key="1">
    <citation type="submission" date="2020-10" db="EMBL/GenBank/DDBJ databases">
        <authorList>
            <person name="Gilroy R."/>
        </authorList>
    </citation>
    <scope>NUCLEOTIDE SEQUENCE</scope>
    <source>
        <strain evidence="12">14508</strain>
    </source>
</reference>
<feature type="non-terminal residue" evidence="12">
    <location>
        <position position="516"/>
    </location>
</feature>
<sequence length="516" mass="57831">MTKETKSMAKPNRGPHMGGGRVVEKPKNFKKSMKELIGYVKPFWWLIVVALLFAIVATICNIISPKKLGDLSQNIFTGLALNGKVDLSSLTNIGITLIIIYVLAIVFEYAKSWIMTGVTQKITYRFRKDISEKINKVPLSYFDTQSYGDVLSRVTNDVDTISQTLNQSIIQLFTSITMFLGVLIMMFTISYKVALISLLIIPLSLIGLLLIVKFSQKYFKKQQVNLGELNGYVEEMYSGHVIIKAYNKEEATLKDFGKINKELHDSSWKSQFLSGLMNPVMNFIGNLAYVVICVFTASLILKGEIGFGAITSFVIYIRLFTQPLNQIAQVSNNLQSTAAASERVFEFLSADEMEDESHFVKKLEHVQGKVEFKNVSFGYEPNQIIIKNFSALVQPGQKVAIVGPTGAGKTTIVNLLMKFYNVTSGDILIDDVSIKQLTRENVHDIFGMVLQDTWLFEGSVKENLAYGKSNISMDKIKEACQAAHIQHFIESMSHGYDTILDEDSNISQGQKQLFTI</sequence>
<feature type="region of interest" description="Disordered" evidence="9">
    <location>
        <begin position="1"/>
        <end position="24"/>
    </location>
</feature>
<evidence type="ECO:0000256" key="2">
    <source>
        <dbReference type="ARBA" id="ARBA00022448"/>
    </source>
</evidence>
<evidence type="ECO:0000256" key="1">
    <source>
        <dbReference type="ARBA" id="ARBA00004651"/>
    </source>
</evidence>
<dbReference type="InterPro" id="IPR011527">
    <property type="entry name" value="ABC1_TM_dom"/>
</dbReference>
<keyword evidence="5" id="KW-0547">Nucleotide-binding</keyword>
<evidence type="ECO:0000313" key="13">
    <source>
        <dbReference type="Proteomes" id="UP000886893"/>
    </source>
</evidence>
<accession>A0A9D1KB36</accession>
<evidence type="ECO:0000256" key="7">
    <source>
        <dbReference type="ARBA" id="ARBA00022989"/>
    </source>
</evidence>
<proteinExistence type="predicted"/>
<dbReference type="InterPro" id="IPR003439">
    <property type="entry name" value="ABC_transporter-like_ATP-bd"/>
</dbReference>
<dbReference type="Pfam" id="PF00005">
    <property type="entry name" value="ABC_tran"/>
    <property type="match status" value="1"/>
</dbReference>